<evidence type="ECO:0000313" key="1">
    <source>
        <dbReference type="EMBL" id="GIX97775.1"/>
    </source>
</evidence>
<dbReference type="AlphaFoldDB" id="A0AAV4PPF3"/>
<dbReference type="EMBL" id="BPLR01004818">
    <property type="protein sequence ID" value="GIX97775.1"/>
    <property type="molecule type" value="Genomic_DNA"/>
</dbReference>
<accession>A0AAV4PPF3</accession>
<reference evidence="1 2" key="1">
    <citation type="submission" date="2021-06" db="EMBL/GenBank/DDBJ databases">
        <title>Caerostris extrusa draft genome.</title>
        <authorList>
            <person name="Kono N."/>
            <person name="Arakawa K."/>
        </authorList>
    </citation>
    <scope>NUCLEOTIDE SEQUENCE [LARGE SCALE GENOMIC DNA]</scope>
</reference>
<name>A0AAV4PPF3_CAEEX</name>
<organism evidence="1 2">
    <name type="scientific">Caerostris extrusa</name>
    <name type="common">Bark spider</name>
    <name type="synonym">Caerostris bankana</name>
    <dbReference type="NCBI Taxonomy" id="172846"/>
    <lineage>
        <taxon>Eukaryota</taxon>
        <taxon>Metazoa</taxon>
        <taxon>Ecdysozoa</taxon>
        <taxon>Arthropoda</taxon>
        <taxon>Chelicerata</taxon>
        <taxon>Arachnida</taxon>
        <taxon>Araneae</taxon>
        <taxon>Araneomorphae</taxon>
        <taxon>Entelegynae</taxon>
        <taxon>Araneoidea</taxon>
        <taxon>Araneidae</taxon>
        <taxon>Caerostris</taxon>
    </lineage>
</organism>
<evidence type="ECO:0000313" key="2">
    <source>
        <dbReference type="Proteomes" id="UP001054945"/>
    </source>
</evidence>
<dbReference type="Proteomes" id="UP001054945">
    <property type="component" value="Unassembled WGS sequence"/>
</dbReference>
<keyword evidence="2" id="KW-1185">Reference proteome</keyword>
<protein>
    <submittedName>
        <fullName evidence="1">Uncharacterized protein</fullName>
    </submittedName>
</protein>
<proteinExistence type="predicted"/>
<gene>
    <name evidence="1" type="ORF">CEXT_225511</name>
</gene>
<comment type="caution">
    <text evidence="1">The sequence shown here is derived from an EMBL/GenBank/DDBJ whole genome shotgun (WGS) entry which is preliminary data.</text>
</comment>
<sequence>MNGDGLAKRMRKQICISTKWIVQEFARTQFPLQGYLKLQRIKMHTAGWGGGKTLEYFGGVLRFSNKGIGLSILKGIHEDPIPAAGTLDGTGIDRAQPVTGGAGGEIREGLGWKNQHRSIALNMNGDGLGERMRKQICISTKWIVQGIR</sequence>